<name>A0ABN2Y3Y9_9ACTN</name>
<dbReference type="PANTHER" id="PTHR34978">
    <property type="entry name" value="POSSIBLE SENSOR-TRANSDUCER PROTEIN BLAR"/>
    <property type="match status" value="1"/>
</dbReference>
<feature type="transmembrane region" description="Helical" evidence="7">
    <location>
        <begin position="279"/>
        <end position="297"/>
    </location>
</feature>
<comment type="caution">
    <text evidence="9">The sequence shown here is derived from an EMBL/GenBank/DDBJ whole genome shotgun (WGS) entry which is preliminary data.</text>
</comment>
<keyword evidence="7" id="KW-1133">Transmembrane helix</keyword>
<dbReference type="RefSeq" id="WP_344289833.1">
    <property type="nucleotide sequence ID" value="NZ_BAAAPF010000058.1"/>
</dbReference>
<dbReference type="EMBL" id="BAAAPF010000058">
    <property type="protein sequence ID" value="GAA2121325.1"/>
    <property type="molecule type" value="Genomic_DNA"/>
</dbReference>
<comment type="similarity">
    <text evidence="6">Belongs to the peptidase M48 family.</text>
</comment>
<keyword evidence="7" id="KW-0812">Transmembrane</keyword>
<gene>
    <name evidence="9" type="ORF">GCM10009802_24590</name>
</gene>
<feature type="transmembrane region" description="Helical" evidence="7">
    <location>
        <begin position="89"/>
        <end position="109"/>
    </location>
</feature>
<accession>A0ABN2Y3Y9</accession>
<dbReference type="InterPro" id="IPR052173">
    <property type="entry name" value="Beta-lactam_resp_regulator"/>
</dbReference>
<evidence type="ECO:0000256" key="6">
    <source>
        <dbReference type="RuleBase" id="RU003983"/>
    </source>
</evidence>
<dbReference type="InterPro" id="IPR001915">
    <property type="entry name" value="Peptidase_M48"/>
</dbReference>
<keyword evidence="3 6" id="KW-0378">Hydrolase</keyword>
<organism evidence="9 10">
    <name type="scientific">Streptomyces synnematoformans</name>
    <dbReference type="NCBI Taxonomy" id="415721"/>
    <lineage>
        <taxon>Bacteria</taxon>
        <taxon>Bacillati</taxon>
        <taxon>Actinomycetota</taxon>
        <taxon>Actinomycetes</taxon>
        <taxon>Kitasatosporales</taxon>
        <taxon>Streptomycetaceae</taxon>
        <taxon>Streptomyces</taxon>
    </lineage>
</organism>
<dbReference type="Proteomes" id="UP001500443">
    <property type="component" value="Unassembled WGS sequence"/>
</dbReference>
<feature type="domain" description="Peptidase M48" evidence="8">
    <location>
        <begin position="110"/>
        <end position="187"/>
    </location>
</feature>
<comment type="cofactor">
    <cofactor evidence="6">
        <name>Zn(2+)</name>
        <dbReference type="ChEBI" id="CHEBI:29105"/>
    </cofactor>
    <text evidence="6">Binds 1 zinc ion per subunit.</text>
</comment>
<evidence type="ECO:0000313" key="9">
    <source>
        <dbReference type="EMBL" id="GAA2121325.1"/>
    </source>
</evidence>
<keyword evidence="10" id="KW-1185">Reference proteome</keyword>
<evidence type="ECO:0000256" key="1">
    <source>
        <dbReference type="ARBA" id="ARBA00022670"/>
    </source>
</evidence>
<evidence type="ECO:0000259" key="8">
    <source>
        <dbReference type="Pfam" id="PF01435"/>
    </source>
</evidence>
<dbReference type="CDD" id="cd07326">
    <property type="entry name" value="M56_BlaR1_MecR1_like"/>
    <property type="match status" value="1"/>
</dbReference>
<dbReference type="PANTHER" id="PTHR34978:SF3">
    <property type="entry name" value="SLR0241 PROTEIN"/>
    <property type="match status" value="1"/>
</dbReference>
<reference evidence="9 10" key="1">
    <citation type="journal article" date="2019" name="Int. J. Syst. Evol. Microbiol.">
        <title>The Global Catalogue of Microorganisms (GCM) 10K type strain sequencing project: providing services to taxonomists for standard genome sequencing and annotation.</title>
        <authorList>
            <consortium name="The Broad Institute Genomics Platform"/>
            <consortium name="The Broad Institute Genome Sequencing Center for Infectious Disease"/>
            <person name="Wu L."/>
            <person name="Ma J."/>
        </authorList>
    </citation>
    <scope>NUCLEOTIDE SEQUENCE [LARGE SCALE GENOMIC DNA]</scope>
    <source>
        <strain evidence="9 10">JCM 15481</strain>
    </source>
</reference>
<keyword evidence="5 6" id="KW-0482">Metalloprotease</keyword>
<dbReference type="Pfam" id="PF01435">
    <property type="entry name" value="Peptidase_M48"/>
    <property type="match status" value="1"/>
</dbReference>
<evidence type="ECO:0000256" key="7">
    <source>
        <dbReference type="SAM" id="Phobius"/>
    </source>
</evidence>
<protein>
    <submittedName>
        <fullName evidence="9">M56 family metallopeptidase</fullName>
    </submittedName>
</protein>
<evidence type="ECO:0000256" key="4">
    <source>
        <dbReference type="ARBA" id="ARBA00022833"/>
    </source>
</evidence>
<evidence type="ECO:0000256" key="2">
    <source>
        <dbReference type="ARBA" id="ARBA00022723"/>
    </source>
</evidence>
<evidence type="ECO:0000256" key="5">
    <source>
        <dbReference type="ARBA" id="ARBA00023049"/>
    </source>
</evidence>
<keyword evidence="2" id="KW-0479">Metal-binding</keyword>
<evidence type="ECO:0000256" key="3">
    <source>
        <dbReference type="ARBA" id="ARBA00022801"/>
    </source>
</evidence>
<keyword evidence="7" id="KW-0472">Membrane</keyword>
<keyword evidence="1 6" id="KW-0645">Protease</keyword>
<sequence>MSHLLHFAVVLAACLAAVRPLARAGWVARMPRTALLTWQALGLTVELSLLGLVLAAVFAPANRGLVPGLLNLAGGGVATGPLAPTALALGAAYLAARAGALGLVCRDLARHRRRHRRLLGLVARAEETLPGVAVLDHPLPAAYCLPGRGGRVVLSSGALRLLAPEQRAAVVAHERAHLRQRHDLVLLPLLGWRRLLPHSALLREAVAAVRLLLEMCADDACCRRLPRRDLTDALARFTSAGGTAPPPAGVFAAADTSVAARTARLLAPPKGTAAPTRTAVLAVAAVALSTPVSLFALPL</sequence>
<keyword evidence="4 6" id="KW-0862">Zinc</keyword>
<dbReference type="Gene3D" id="3.30.2010.10">
    <property type="entry name" value="Metalloproteases ('zincins'), catalytic domain"/>
    <property type="match status" value="1"/>
</dbReference>
<feature type="transmembrane region" description="Helical" evidence="7">
    <location>
        <begin position="40"/>
        <end position="58"/>
    </location>
</feature>
<evidence type="ECO:0000313" key="10">
    <source>
        <dbReference type="Proteomes" id="UP001500443"/>
    </source>
</evidence>
<proteinExistence type="inferred from homology"/>